<evidence type="ECO:0000313" key="1">
    <source>
        <dbReference type="EMBL" id="MBX61841.1"/>
    </source>
</evidence>
<accession>A0A2P2Q4D4</accession>
<dbReference type="EMBL" id="GGEC01081357">
    <property type="protein sequence ID" value="MBX61841.1"/>
    <property type="molecule type" value="Transcribed_RNA"/>
</dbReference>
<name>A0A2P2Q4D4_RHIMU</name>
<sequence length="51" mass="5801">MSIFKSVIWLYPSTCHLKGLDLVVLNSRLLWIISLMEALPLMLVDINTEGL</sequence>
<reference evidence="1" key="1">
    <citation type="submission" date="2018-02" db="EMBL/GenBank/DDBJ databases">
        <title>Rhizophora mucronata_Transcriptome.</title>
        <authorList>
            <person name="Meera S.P."/>
            <person name="Sreeshan A."/>
            <person name="Augustine A."/>
        </authorList>
    </citation>
    <scope>NUCLEOTIDE SEQUENCE</scope>
    <source>
        <tissue evidence="1">Leaf</tissue>
    </source>
</reference>
<dbReference type="AlphaFoldDB" id="A0A2P2Q4D4"/>
<organism evidence="1">
    <name type="scientific">Rhizophora mucronata</name>
    <name type="common">Asiatic mangrove</name>
    <dbReference type="NCBI Taxonomy" id="61149"/>
    <lineage>
        <taxon>Eukaryota</taxon>
        <taxon>Viridiplantae</taxon>
        <taxon>Streptophyta</taxon>
        <taxon>Embryophyta</taxon>
        <taxon>Tracheophyta</taxon>
        <taxon>Spermatophyta</taxon>
        <taxon>Magnoliopsida</taxon>
        <taxon>eudicotyledons</taxon>
        <taxon>Gunneridae</taxon>
        <taxon>Pentapetalae</taxon>
        <taxon>rosids</taxon>
        <taxon>fabids</taxon>
        <taxon>Malpighiales</taxon>
        <taxon>Rhizophoraceae</taxon>
        <taxon>Rhizophora</taxon>
    </lineage>
</organism>
<proteinExistence type="predicted"/>
<protein>
    <submittedName>
        <fullName evidence="1">Uncharacterized protein</fullName>
    </submittedName>
</protein>